<feature type="transmembrane region" description="Helical" evidence="8">
    <location>
        <begin position="233"/>
        <end position="252"/>
    </location>
</feature>
<dbReference type="RefSeq" id="WP_220202759.1">
    <property type="nucleotide sequence ID" value="NZ_BNJK01000001.1"/>
</dbReference>
<comment type="caution">
    <text evidence="10">The sequence shown here is derived from an EMBL/GenBank/DDBJ whole genome shotgun (WGS) entry which is preliminary data.</text>
</comment>
<feature type="transmembrane region" description="Helical" evidence="8">
    <location>
        <begin position="86"/>
        <end position="105"/>
    </location>
</feature>
<evidence type="ECO:0000256" key="4">
    <source>
        <dbReference type="ARBA" id="ARBA00022692"/>
    </source>
</evidence>
<keyword evidence="4 8" id="KW-0812">Transmembrane</keyword>
<feature type="region of interest" description="Disordered" evidence="7">
    <location>
        <begin position="379"/>
        <end position="405"/>
    </location>
</feature>
<gene>
    <name evidence="10" type="ORF">KSF_019390</name>
</gene>
<keyword evidence="11" id="KW-1185">Reference proteome</keyword>
<dbReference type="AlphaFoldDB" id="A0A8J3IKK2"/>
<feature type="transmembrane region" description="Helical" evidence="8">
    <location>
        <begin position="132"/>
        <end position="152"/>
    </location>
</feature>
<dbReference type="GO" id="GO:0005886">
    <property type="term" value="C:plasma membrane"/>
    <property type="evidence" value="ECO:0007669"/>
    <property type="project" value="UniProtKB-SubCell"/>
</dbReference>
<protein>
    <submittedName>
        <fullName evidence="10">Acyltransferase 3</fullName>
    </submittedName>
</protein>
<organism evidence="10 11">
    <name type="scientific">Reticulibacter mediterranei</name>
    <dbReference type="NCBI Taxonomy" id="2778369"/>
    <lineage>
        <taxon>Bacteria</taxon>
        <taxon>Bacillati</taxon>
        <taxon>Chloroflexota</taxon>
        <taxon>Ktedonobacteria</taxon>
        <taxon>Ktedonobacterales</taxon>
        <taxon>Reticulibacteraceae</taxon>
        <taxon>Reticulibacter</taxon>
    </lineage>
</organism>
<sequence length="405" mass="46543">MKEQTARRPHVFELDLLRILTALSVVAVHIVALTNGLNHSTPGLQFQNAIVIALHFTRAVFMFVTAFALVYVYYGKPFSFKRFWSKRGISFLLPYIIWSLIYIPYYKPGLSPSTFIQTAIFDILTGGASFQLYYILLSLQFYIILPLFLLFLKRIAPHPWKVLTISFVVQLVLFYADYHYLQQTTLTKTSKFWGNVGMYQDRFLLTYQFYFLLGAFTGLYFQQVKAFLLRHNWLVIGGFLAVLAGTWLHYVIQIRVYHLSLDYAGSVLQPATVFYSTAVIFFMLWLACQWARQEGHPRGYPVAHVLSDAAFGIYLIHPFFMDIVLHHILPAMPTAWHVAPRVFLAWFLTVGATILVTAIALHIPIVSRLFGRAHLKLRTQSPPQKGTGDKPTERTQQDDLRVSTT</sequence>
<feature type="transmembrane region" description="Helical" evidence="8">
    <location>
        <begin position="343"/>
        <end position="366"/>
    </location>
</feature>
<feature type="domain" description="Acyltransferase 3" evidence="9">
    <location>
        <begin position="13"/>
        <end position="356"/>
    </location>
</feature>
<keyword evidence="6 8" id="KW-0472">Membrane</keyword>
<keyword evidence="10" id="KW-0808">Transferase</keyword>
<evidence type="ECO:0000256" key="3">
    <source>
        <dbReference type="ARBA" id="ARBA00022475"/>
    </source>
</evidence>
<feature type="transmembrane region" description="Helical" evidence="8">
    <location>
        <begin position="272"/>
        <end position="291"/>
    </location>
</feature>
<dbReference type="Proteomes" id="UP000597444">
    <property type="component" value="Unassembled WGS sequence"/>
</dbReference>
<evidence type="ECO:0000256" key="7">
    <source>
        <dbReference type="SAM" id="MobiDB-lite"/>
    </source>
</evidence>
<dbReference type="GO" id="GO:0009246">
    <property type="term" value="P:enterobacterial common antigen biosynthetic process"/>
    <property type="evidence" value="ECO:0007669"/>
    <property type="project" value="TreeGrafter"/>
</dbReference>
<evidence type="ECO:0000259" key="9">
    <source>
        <dbReference type="Pfam" id="PF01757"/>
    </source>
</evidence>
<keyword evidence="3" id="KW-1003">Cell membrane</keyword>
<dbReference type="GO" id="GO:0016413">
    <property type="term" value="F:O-acetyltransferase activity"/>
    <property type="evidence" value="ECO:0007669"/>
    <property type="project" value="TreeGrafter"/>
</dbReference>
<evidence type="ECO:0000256" key="5">
    <source>
        <dbReference type="ARBA" id="ARBA00022989"/>
    </source>
</evidence>
<keyword evidence="10" id="KW-0012">Acyltransferase</keyword>
<reference evidence="10" key="1">
    <citation type="submission" date="2020-10" db="EMBL/GenBank/DDBJ databases">
        <title>Taxonomic study of unclassified bacteria belonging to the class Ktedonobacteria.</title>
        <authorList>
            <person name="Yabe S."/>
            <person name="Wang C.M."/>
            <person name="Zheng Y."/>
            <person name="Sakai Y."/>
            <person name="Cavaletti L."/>
            <person name="Monciardini P."/>
            <person name="Donadio S."/>
        </authorList>
    </citation>
    <scope>NUCLEOTIDE SEQUENCE</scope>
    <source>
        <strain evidence="10">ID150040</strain>
    </source>
</reference>
<feature type="transmembrane region" description="Helical" evidence="8">
    <location>
        <begin position="203"/>
        <end position="221"/>
    </location>
</feature>
<evidence type="ECO:0000256" key="1">
    <source>
        <dbReference type="ARBA" id="ARBA00004651"/>
    </source>
</evidence>
<feature type="compositionally biased region" description="Basic and acidic residues" evidence="7">
    <location>
        <begin position="387"/>
        <end position="405"/>
    </location>
</feature>
<feature type="transmembrane region" description="Helical" evidence="8">
    <location>
        <begin position="16"/>
        <end position="37"/>
    </location>
</feature>
<feature type="transmembrane region" description="Helical" evidence="8">
    <location>
        <begin position="49"/>
        <end position="74"/>
    </location>
</feature>
<proteinExistence type="inferred from homology"/>
<evidence type="ECO:0000256" key="8">
    <source>
        <dbReference type="SAM" id="Phobius"/>
    </source>
</evidence>
<dbReference type="Pfam" id="PF01757">
    <property type="entry name" value="Acyl_transf_3"/>
    <property type="match status" value="1"/>
</dbReference>
<accession>A0A8J3IKK2</accession>
<keyword evidence="5 8" id="KW-1133">Transmembrane helix</keyword>
<evidence type="ECO:0000313" key="11">
    <source>
        <dbReference type="Proteomes" id="UP000597444"/>
    </source>
</evidence>
<dbReference type="PANTHER" id="PTHR40074:SF2">
    <property type="entry name" value="O-ACETYLTRANSFERASE WECH"/>
    <property type="match status" value="1"/>
</dbReference>
<dbReference type="EMBL" id="BNJK01000001">
    <property type="protein sequence ID" value="GHO91891.1"/>
    <property type="molecule type" value="Genomic_DNA"/>
</dbReference>
<evidence type="ECO:0000313" key="10">
    <source>
        <dbReference type="EMBL" id="GHO91891.1"/>
    </source>
</evidence>
<name>A0A8J3IKK2_9CHLR</name>
<dbReference type="PANTHER" id="PTHR40074">
    <property type="entry name" value="O-ACETYLTRANSFERASE WECH"/>
    <property type="match status" value="1"/>
</dbReference>
<evidence type="ECO:0000256" key="6">
    <source>
        <dbReference type="ARBA" id="ARBA00023136"/>
    </source>
</evidence>
<feature type="transmembrane region" description="Helical" evidence="8">
    <location>
        <begin position="303"/>
        <end position="323"/>
    </location>
</feature>
<comment type="similarity">
    <text evidence="2">Belongs to the acyltransferase 3 family.</text>
</comment>
<dbReference type="InterPro" id="IPR002656">
    <property type="entry name" value="Acyl_transf_3_dom"/>
</dbReference>
<feature type="transmembrane region" description="Helical" evidence="8">
    <location>
        <begin position="159"/>
        <end position="176"/>
    </location>
</feature>
<evidence type="ECO:0000256" key="2">
    <source>
        <dbReference type="ARBA" id="ARBA00007400"/>
    </source>
</evidence>
<comment type="subcellular location">
    <subcellularLocation>
        <location evidence="1">Cell membrane</location>
        <topology evidence="1">Multi-pass membrane protein</topology>
    </subcellularLocation>
</comment>